<dbReference type="Gene3D" id="1.10.30.50">
    <property type="match status" value="1"/>
</dbReference>
<dbReference type="RefSeq" id="WP_301814501.1">
    <property type="nucleotide sequence ID" value="NZ_JAUJZH010000028.1"/>
</dbReference>
<dbReference type="Pfam" id="PF01844">
    <property type="entry name" value="HNH"/>
    <property type="match status" value="1"/>
</dbReference>
<keyword evidence="2" id="KW-0378">Hydrolase</keyword>
<protein>
    <submittedName>
        <fullName evidence="2">HNH endonuclease signature motif containing protein</fullName>
    </submittedName>
</protein>
<dbReference type="EMBL" id="JAUKVY010000028">
    <property type="protein sequence ID" value="MDO1536443.1"/>
    <property type="molecule type" value="Genomic_DNA"/>
</dbReference>
<dbReference type="InterPro" id="IPR003615">
    <property type="entry name" value="HNH_nuc"/>
</dbReference>
<reference evidence="2" key="1">
    <citation type="submission" date="2023-06" db="EMBL/GenBank/DDBJ databases">
        <authorList>
            <person name="Jiang Y."/>
            <person name="Liu Q."/>
        </authorList>
    </citation>
    <scope>NUCLEOTIDE SEQUENCE</scope>
    <source>
        <strain evidence="2">CGMCC 1.12090</strain>
    </source>
</reference>
<evidence type="ECO:0000259" key="1">
    <source>
        <dbReference type="SMART" id="SM00507"/>
    </source>
</evidence>
<dbReference type="InterPro" id="IPR002711">
    <property type="entry name" value="HNH"/>
</dbReference>
<organism evidence="2 3">
    <name type="scientific">Variovorax ginsengisoli</name>
    <dbReference type="NCBI Taxonomy" id="363844"/>
    <lineage>
        <taxon>Bacteria</taxon>
        <taxon>Pseudomonadati</taxon>
        <taxon>Pseudomonadota</taxon>
        <taxon>Betaproteobacteria</taxon>
        <taxon>Burkholderiales</taxon>
        <taxon>Comamonadaceae</taxon>
        <taxon>Variovorax</taxon>
    </lineage>
</organism>
<dbReference type="GO" id="GO:0004519">
    <property type="term" value="F:endonuclease activity"/>
    <property type="evidence" value="ECO:0007669"/>
    <property type="project" value="UniProtKB-KW"/>
</dbReference>
<evidence type="ECO:0000313" key="3">
    <source>
        <dbReference type="Proteomes" id="UP001169027"/>
    </source>
</evidence>
<evidence type="ECO:0000313" key="2">
    <source>
        <dbReference type="EMBL" id="MDO1536443.1"/>
    </source>
</evidence>
<keyword evidence="2" id="KW-0540">Nuclease</keyword>
<dbReference type="SMART" id="SM00507">
    <property type="entry name" value="HNHc"/>
    <property type="match status" value="1"/>
</dbReference>
<feature type="domain" description="HNH nuclease" evidence="1">
    <location>
        <begin position="221"/>
        <end position="280"/>
    </location>
</feature>
<name>A0ABT8SBZ9_9BURK</name>
<gene>
    <name evidence="2" type="ORF">Q2T77_29585</name>
</gene>
<keyword evidence="2" id="KW-0255">Endonuclease</keyword>
<keyword evidence="3" id="KW-1185">Reference proteome</keyword>
<sequence length="297" mass="32917">MQDYSHFTTPTNEAYVAHGAKKPFQSWSAFDVARSEAEAGGGSRFFMSLWNELPASDPSRPPVPVVRRDIATGTYWYEVKRDNAGMPIEPQRTALWNAIGIAERFGLQMTGLLKDLSSGRFSLTHTFSIDRVVRDVEPGVIWLKITPADPADIGCVAEELNLAHAAGFIEREAEVQARFAGAVETSLRRTQEARLERLKNASPTPRRVTVTTTVFERNPDVVAEALFRAEGVCGGCGEDAPFVRDRSGDPYLEVHHIVPLARGGDDTVENAIALCPNCHRDQHYGREPRHLVHARVE</sequence>
<proteinExistence type="predicted"/>
<comment type="caution">
    <text evidence="2">The sequence shown here is derived from an EMBL/GenBank/DDBJ whole genome shotgun (WGS) entry which is preliminary data.</text>
</comment>
<dbReference type="CDD" id="cd00085">
    <property type="entry name" value="HNHc"/>
    <property type="match status" value="1"/>
</dbReference>
<accession>A0ABT8SBZ9</accession>
<dbReference type="Proteomes" id="UP001169027">
    <property type="component" value="Unassembled WGS sequence"/>
</dbReference>